<dbReference type="EMBL" id="CM042027">
    <property type="protein sequence ID" value="KAI3801915.1"/>
    <property type="molecule type" value="Genomic_DNA"/>
</dbReference>
<gene>
    <name evidence="1" type="ORF">L1987_30032</name>
</gene>
<dbReference type="Proteomes" id="UP001056120">
    <property type="component" value="Linkage Group LG10"/>
</dbReference>
<organism evidence="1 2">
    <name type="scientific">Smallanthus sonchifolius</name>
    <dbReference type="NCBI Taxonomy" id="185202"/>
    <lineage>
        <taxon>Eukaryota</taxon>
        <taxon>Viridiplantae</taxon>
        <taxon>Streptophyta</taxon>
        <taxon>Embryophyta</taxon>
        <taxon>Tracheophyta</taxon>
        <taxon>Spermatophyta</taxon>
        <taxon>Magnoliopsida</taxon>
        <taxon>eudicotyledons</taxon>
        <taxon>Gunneridae</taxon>
        <taxon>Pentapetalae</taxon>
        <taxon>asterids</taxon>
        <taxon>campanulids</taxon>
        <taxon>Asterales</taxon>
        <taxon>Asteraceae</taxon>
        <taxon>Asteroideae</taxon>
        <taxon>Heliantheae alliance</taxon>
        <taxon>Millerieae</taxon>
        <taxon>Smallanthus</taxon>
    </lineage>
</organism>
<name>A0ACB9I1P8_9ASTR</name>
<sequence>MRESDKGLGLDEVLGEARDIETLCNCRVMLDAGGYKEAEILYAKDRVWTKFLLSTNVWSGQYIPFDRRPESCWVPFQLRDNNTFDKVGEIFGIIICPSEFTWSNVDISSGVCYVLTTSGARIVEEVNLIWKNESHSI</sequence>
<accession>A0ACB9I1P8</accession>
<evidence type="ECO:0000313" key="2">
    <source>
        <dbReference type="Proteomes" id="UP001056120"/>
    </source>
</evidence>
<proteinExistence type="predicted"/>
<keyword evidence="2" id="KW-1185">Reference proteome</keyword>
<protein>
    <submittedName>
        <fullName evidence="1">Uncharacterized protein</fullName>
    </submittedName>
</protein>
<comment type="caution">
    <text evidence="1">The sequence shown here is derived from an EMBL/GenBank/DDBJ whole genome shotgun (WGS) entry which is preliminary data.</text>
</comment>
<evidence type="ECO:0000313" key="1">
    <source>
        <dbReference type="EMBL" id="KAI3801915.1"/>
    </source>
</evidence>
<reference evidence="2" key="1">
    <citation type="journal article" date="2022" name="Mol. Ecol. Resour.">
        <title>The genomes of chicory, endive, great burdock and yacon provide insights into Asteraceae palaeo-polyploidization history and plant inulin production.</title>
        <authorList>
            <person name="Fan W."/>
            <person name="Wang S."/>
            <person name="Wang H."/>
            <person name="Wang A."/>
            <person name="Jiang F."/>
            <person name="Liu H."/>
            <person name="Zhao H."/>
            <person name="Xu D."/>
            <person name="Zhang Y."/>
        </authorList>
    </citation>
    <scope>NUCLEOTIDE SEQUENCE [LARGE SCALE GENOMIC DNA]</scope>
    <source>
        <strain evidence="2">cv. Yunnan</strain>
    </source>
</reference>
<reference evidence="1 2" key="2">
    <citation type="journal article" date="2022" name="Mol. Ecol. Resour.">
        <title>The genomes of chicory, endive, great burdock and yacon provide insights into Asteraceae paleo-polyploidization history and plant inulin production.</title>
        <authorList>
            <person name="Fan W."/>
            <person name="Wang S."/>
            <person name="Wang H."/>
            <person name="Wang A."/>
            <person name="Jiang F."/>
            <person name="Liu H."/>
            <person name="Zhao H."/>
            <person name="Xu D."/>
            <person name="Zhang Y."/>
        </authorList>
    </citation>
    <scope>NUCLEOTIDE SEQUENCE [LARGE SCALE GENOMIC DNA]</scope>
    <source>
        <strain evidence="2">cv. Yunnan</strain>
        <tissue evidence="1">Leaves</tissue>
    </source>
</reference>